<dbReference type="PROSITE" id="PS51918">
    <property type="entry name" value="RADICAL_SAM"/>
    <property type="match status" value="1"/>
</dbReference>
<dbReference type="Pfam" id="PF04055">
    <property type="entry name" value="Radical_SAM"/>
    <property type="match status" value="1"/>
</dbReference>
<gene>
    <name evidence="6" type="ORF">SAMN02745190_01187</name>
</gene>
<evidence type="ECO:0000256" key="3">
    <source>
        <dbReference type="ARBA" id="ARBA00023004"/>
    </source>
</evidence>
<evidence type="ECO:0000313" key="7">
    <source>
        <dbReference type="Proteomes" id="UP000184404"/>
    </source>
</evidence>
<evidence type="ECO:0000313" key="6">
    <source>
        <dbReference type="EMBL" id="SHE79054.1"/>
    </source>
</evidence>
<dbReference type="RefSeq" id="WP_072935260.1">
    <property type="nucleotide sequence ID" value="NZ_FQUG01000004.1"/>
</dbReference>
<dbReference type="STRING" id="1123243.SAMN02745190_01187"/>
<dbReference type="NCBIfam" id="TIGR03994">
    <property type="entry name" value="rSAM_HemZ"/>
    <property type="match status" value="1"/>
</dbReference>
<dbReference type="PANTHER" id="PTHR13932">
    <property type="entry name" value="COPROPORPHYRINIGEN III OXIDASE"/>
    <property type="match status" value="1"/>
</dbReference>
<dbReference type="AlphaFoldDB" id="A0A1M4WCV5"/>
<keyword evidence="1" id="KW-0949">S-adenosyl-L-methionine</keyword>
<dbReference type="InterPro" id="IPR034505">
    <property type="entry name" value="Coproporphyrinogen-III_oxidase"/>
</dbReference>
<evidence type="ECO:0000256" key="2">
    <source>
        <dbReference type="ARBA" id="ARBA00022723"/>
    </source>
</evidence>
<protein>
    <submittedName>
        <fullName evidence="6">Oxygen-independent coproporphyrinogen-3 oxidase</fullName>
    </submittedName>
</protein>
<keyword evidence="7" id="KW-1185">Reference proteome</keyword>
<dbReference type="Gene3D" id="3.20.20.70">
    <property type="entry name" value="Aldolase class I"/>
    <property type="match status" value="1"/>
</dbReference>
<sequence length="498" mass="56329">MKISDFRLNRDEQVIVKVSKEILTLYHIAIEEGSDDADYEVFDLHHDIDEEKAVVHTVLSIIKRDGTRMNAECTTEGSADEAPRAEVHRLVKLNFYHLLHQLIELPPAPWGILHGVRPTKIVHRYIKKGLAKEAVIRRLMTDFEVSREKAELITELAYYQRPFLEQTTPRTVSIYVGIPFCLSRCLYCSFPANVLPANKELDRFMAAFQRDLDAVKRAVDTYGFTVQNIYIGGGTPTSLPDDYFEDMMQRVVSALYHPGVKEFTVEAGRPDSMSPAKIACMVKYKVDRVSVNPQTMQQRTLKRIGRQHTPEDIVTMYRDLREAGIPSINMDLIVGLPGEGPEDMRDTIDKVLALGPEDVTLHALALKRGSLLKMNLDETELPDDKTVQEMFDIALSSVVKSGRRPYYLYRQGYQSGQMENIGCCVAGAESLYNIQIMEEHQTILGIGGAATSKIVNPRTMRLKTSFNAKDLAVYLDRVDTYIEKRDALLAEAYGGEEE</sequence>
<dbReference type="GO" id="GO:0003824">
    <property type="term" value="F:catalytic activity"/>
    <property type="evidence" value="ECO:0007669"/>
    <property type="project" value="InterPro"/>
</dbReference>
<dbReference type="SFLD" id="SFLDG01065">
    <property type="entry name" value="anaerobic_coproporphyrinogen-I"/>
    <property type="match status" value="1"/>
</dbReference>
<dbReference type="GO" id="GO:0005737">
    <property type="term" value="C:cytoplasm"/>
    <property type="evidence" value="ECO:0007669"/>
    <property type="project" value="TreeGrafter"/>
</dbReference>
<name>A0A1M4WCV5_9FIRM</name>
<dbReference type="InterPro" id="IPR006638">
    <property type="entry name" value="Elp3/MiaA/NifB-like_rSAM"/>
</dbReference>
<keyword evidence="4" id="KW-0411">Iron-sulfur</keyword>
<dbReference type="SFLD" id="SFLDS00029">
    <property type="entry name" value="Radical_SAM"/>
    <property type="match status" value="1"/>
</dbReference>
<dbReference type="GO" id="GO:0006779">
    <property type="term" value="P:porphyrin-containing compound biosynthetic process"/>
    <property type="evidence" value="ECO:0007669"/>
    <property type="project" value="TreeGrafter"/>
</dbReference>
<dbReference type="InterPro" id="IPR013785">
    <property type="entry name" value="Aldolase_TIM"/>
</dbReference>
<evidence type="ECO:0000259" key="5">
    <source>
        <dbReference type="PROSITE" id="PS51918"/>
    </source>
</evidence>
<dbReference type="CDD" id="cd01335">
    <property type="entry name" value="Radical_SAM"/>
    <property type="match status" value="1"/>
</dbReference>
<dbReference type="InterPro" id="IPR007197">
    <property type="entry name" value="rSAM"/>
</dbReference>
<dbReference type="SUPFAM" id="SSF102114">
    <property type="entry name" value="Radical SAM enzymes"/>
    <property type="match status" value="1"/>
</dbReference>
<reference evidence="6 7" key="1">
    <citation type="submission" date="2016-11" db="EMBL/GenBank/DDBJ databases">
        <authorList>
            <person name="Jaros S."/>
            <person name="Januszkiewicz K."/>
            <person name="Wedrychowicz H."/>
        </authorList>
    </citation>
    <scope>NUCLEOTIDE SEQUENCE [LARGE SCALE GENOMIC DNA]</scope>
    <source>
        <strain evidence="6 7">DSM 10502</strain>
    </source>
</reference>
<dbReference type="OrthoDB" id="9808022at2"/>
<feature type="domain" description="Radical SAM core" evidence="5">
    <location>
        <begin position="166"/>
        <end position="404"/>
    </location>
</feature>
<dbReference type="PANTHER" id="PTHR13932:SF1">
    <property type="entry name" value="OXYGEN-INDEPENDENT COPROPORPHYRINOGEN-III OXIDASE-LIKE PROTEIN HEMZ"/>
    <property type="match status" value="1"/>
</dbReference>
<dbReference type="GO" id="GO:0046872">
    <property type="term" value="F:metal ion binding"/>
    <property type="evidence" value="ECO:0007669"/>
    <property type="project" value="UniProtKB-KW"/>
</dbReference>
<dbReference type="InterPro" id="IPR058240">
    <property type="entry name" value="rSAM_sf"/>
</dbReference>
<dbReference type="SFLD" id="SFLDF00310">
    <property type="entry name" value="oxygen-independent_coproporphy"/>
    <property type="match status" value="1"/>
</dbReference>
<keyword evidence="2" id="KW-0479">Metal-binding</keyword>
<dbReference type="Proteomes" id="UP000184404">
    <property type="component" value="Unassembled WGS sequence"/>
</dbReference>
<organism evidence="6 7">
    <name type="scientific">Schwartzia succinivorans DSM 10502</name>
    <dbReference type="NCBI Taxonomy" id="1123243"/>
    <lineage>
        <taxon>Bacteria</taxon>
        <taxon>Bacillati</taxon>
        <taxon>Bacillota</taxon>
        <taxon>Negativicutes</taxon>
        <taxon>Selenomonadales</taxon>
        <taxon>Selenomonadaceae</taxon>
        <taxon>Schwartzia</taxon>
    </lineage>
</organism>
<dbReference type="SMART" id="SM00729">
    <property type="entry name" value="Elp3"/>
    <property type="match status" value="1"/>
</dbReference>
<accession>A0A1M4WCV5</accession>
<dbReference type="GO" id="GO:0051539">
    <property type="term" value="F:4 iron, 4 sulfur cluster binding"/>
    <property type="evidence" value="ECO:0007669"/>
    <property type="project" value="TreeGrafter"/>
</dbReference>
<evidence type="ECO:0000256" key="1">
    <source>
        <dbReference type="ARBA" id="ARBA00022691"/>
    </source>
</evidence>
<evidence type="ECO:0000256" key="4">
    <source>
        <dbReference type="ARBA" id="ARBA00023014"/>
    </source>
</evidence>
<keyword evidence="3" id="KW-0408">Iron</keyword>
<proteinExistence type="predicted"/>
<dbReference type="EMBL" id="FQUG01000004">
    <property type="protein sequence ID" value="SHE79054.1"/>
    <property type="molecule type" value="Genomic_DNA"/>
</dbReference>
<dbReference type="SFLD" id="SFLDG01082">
    <property type="entry name" value="B12-binding_domain_containing"/>
    <property type="match status" value="1"/>
</dbReference>
<dbReference type="InterPro" id="IPR023995">
    <property type="entry name" value="HemZ"/>
</dbReference>